<feature type="region of interest" description="Disordered" evidence="6">
    <location>
        <begin position="1"/>
        <end position="22"/>
    </location>
</feature>
<feature type="transmembrane region" description="Helical" evidence="7">
    <location>
        <begin position="40"/>
        <end position="62"/>
    </location>
</feature>
<dbReference type="AlphaFoldDB" id="A0AAW4G930"/>
<evidence type="ECO:0000256" key="7">
    <source>
        <dbReference type="SAM" id="Phobius"/>
    </source>
</evidence>
<comment type="caution">
    <text evidence="8">The sequence shown here is derived from an EMBL/GenBank/DDBJ whole genome shotgun (WGS) entry which is preliminary data.</text>
</comment>
<dbReference type="PANTHER" id="PTHR30569">
    <property type="entry name" value="CYTOSINE TRANSPORTER CODB"/>
    <property type="match status" value="1"/>
</dbReference>
<feature type="transmembrane region" description="Helical" evidence="7">
    <location>
        <begin position="284"/>
        <end position="304"/>
    </location>
</feature>
<keyword evidence="5 7" id="KW-0472">Membrane</keyword>
<evidence type="ECO:0000313" key="8">
    <source>
        <dbReference type="EMBL" id="MBM7279510.1"/>
    </source>
</evidence>
<evidence type="ECO:0000313" key="9">
    <source>
        <dbReference type="Proteomes" id="UP001195196"/>
    </source>
</evidence>
<dbReference type="GO" id="GO:0005886">
    <property type="term" value="C:plasma membrane"/>
    <property type="evidence" value="ECO:0007669"/>
    <property type="project" value="TreeGrafter"/>
</dbReference>
<feature type="transmembrane region" description="Helical" evidence="7">
    <location>
        <begin position="431"/>
        <end position="451"/>
    </location>
</feature>
<keyword evidence="4 7" id="KW-1133">Transmembrane helix</keyword>
<dbReference type="Gene3D" id="1.10.4160.10">
    <property type="entry name" value="Hydantoin permease"/>
    <property type="match status" value="1"/>
</dbReference>
<dbReference type="InterPro" id="IPR030191">
    <property type="entry name" value="CodB"/>
</dbReference>
<feature type="transmembrane region" description="Helical" evidence="7">
    <location>
        <begin position="68"/>
        <end position="90"/>
    </location>
</feature>
<sequence length="468" mass="50983">MPALPASPPTEHSEHEGSDANFSTAAVPNSMRLGRWQVTMSYWSLLSAMVWLFYGALAASLYGTMNAIIAVVVSTVLYGAVSIVMTRLGIRYGLNTTMLTKAIFGRWGATLTALLVAATVLYYAIFESSTLAVALQVYFEAGDIRIWYAAVVLGMLPLMLGRVQDWMAKLNGYLLPFYFIGLIVVIVAAAVKFDSGSWTSFEGVVPDEGRALPGWLLGVVLYLGILITMPTTVDFARFAKKEDERFHENVTFGWVFYAVLFIINGVAGIFLVQVALPTEPASEIGVVQAVLMSAGIFGLLFIVISQTRVNTLNYYQSTTNFERILSTYTKIRLPHTAWVIAVAIVVFLLMLTDVFSYVQTALNWQGVFVVGWVGVVLTHFALNARDRAFGPKVDDARLPRLGWGLIAWIVPSIVGVILLESSTVPAIWNQSAQLVVLFASIVLYAVGYAVASKRDASDHESAGAGLGS</sequence>
<feature type="transmembrane region" description="Helical" evidence="7">
    <location>
        <begin position="364"/>
        <end position="382"/>
    </location>
</feature>
<dbReference type="Pfam" id="PF02133">
    <property type="entry name" value="Transp_cyt_pur"/>
    <property type="match status" value="1"/>
</dbReference>
<feature type="transmembrane region" description="Helical" evidence="7">
    <location>
        <begin position="102"/>
        <end position="125"/>
    </location>
</feature>
<evidence type="ECO:0000256" key="3">
    <source>
        <dbReference type="ARBA" id="ARBA00022692"/>
    </source>
</evidence>
<keyword evidence="3 7" id="KW-0812">Transmembrane</keyword>
<feature type="transmembrane region" description="Helical" evidence="7">
    <location>
        <begin position="145"/>
        <end position="161"/>
    </location>
</feature>
<evidence type="ECO:0000256" key="4">
    <source>
        <dbReference type="ARBA" id="ARBA00022989"/>
    </source>
</evidence>
<dbReference type="InterPro" id="IPR001248">
    <property type="entry name" value="Pur-cyt_permease"/>
</dbReference>
<reference evidence="8" key="1">
    <citation type="submission" date="2021-02" db="EMBL/GenBank/DDBJ databases">
        <title>Taxonomy, biology and ecology of Rhodococcus bacteria occurring in California pistachio and other woody hosts as revealed by genome sequence analyses.</title>
        <authorList>
            <person name="Riely B."/>
            <person name="Gai Y."/>
        </authorList>
    </citation>
    <scope>NUCLEOTIDE SEQUENCE</scope>
    <source>
        <strain evidence="8">BP-295</strain>
    </source>
</reference>
<evidence type="ECO:0000256" key="5">
    <source>
        <dbReference type="ARBA" id="ARBA00023136"/>
    </source>
</evidence>
<name>A0AAW4G930_GORRU</name>
<dbReference type="GO" id="GO:0015209">
    <property type="term" value="F:cytosine transmembrane transporter activity"/>
    <property type="evidence" value="ECO:0007669"/>
    <property type="project" value="InterPro"/>
</dbReference>
<feature type="transmembrane region" description="Helical" evidence="7">
    <location>
        <begin position="211"/>
        <end position="229"/>
    </location>
</feature>
<feature type="transmembrane region" description="Helical" evidence="7">
    <location>
        <begin position="250"/>
        <end position="272"/>
    </location>
</feature>
<dbReference type="RefSeq" id="WP_204718509.1">
    <property type="nucleotide sequence ID" value="NZ_JAFFGU010000009.1"/>
</dbReference>
<protein>
    <submittedName>
        <fullName evidence="8">Cytosine permease</fullName>
    </submittedName>
</protein>
<comment type="subcellular location">
    <subcellularLocation>
        <location evidence="1">Membrane</location>
        <topology evidence="1">Multi-pass membrane protein</topology>
    </subcellularLocation>
</comment>
<proteinExistence type="inferred from homology"/>
<gene>
    <name evidence="8" type="ORF">JTZ10_17330</name>
</gene>
<dbReference type="PANTHER" id="PTHR30569:SF0">
    <property type="entry name" value="CYTOSINE PERMEASE"/>
    <property type="match status" value="1"/>
</dbReference>
<accession>A0AAW4G930</accession>
<dbReference type="Proteomes" id="UP001195196">
    <property type="component" value="Unassembled WGS sequence"/>
</dbReference>
<evidence type="ECO:0000256" key="1">
    <source>
        <dbReference type="ARBA" id="ARBA00004141"/>
    </source>
</evidence>
<feature type="transmembrane region" description="Helical" evidence="7">
    <location>
        <begin position="173"/>
        <end position="191"/>
    </location>
</feature>
<organism evidence="8 9">
    <name type="scientific">Gordonia rubripertincta</name>
    <name type="common">Rhodococcus corallinus</name>
    <dbReference type="NCBI Taxonomy" id="36822"/>
    <lineage>
        <taxon>Bacteria</taxon>
        <taxon>Bacillati</taxon>
        <taxon>Actinomycetota</taxon>
        <taxon>Actinomycetes</taxon>
        <taxon>Mycobacteriales</taxon>
        <taxon>Gordoniaceae</taxon>
        <taxon>Gordonia</taxon>
    </lineage>
</organism>
<feature type="transmembrane region" description="Helical" evidence="7">
    <location>
        <begin position="337"/>
        <end position="358"/>
    </location>
</feature>
<comment type="similarity">
    <text evidence="2">Belongs to the purine-cytosine permease (2.A.39) family.</text>
</comment>
<dbReference type="EMBL" id="JAFFGU010000009">
    <property type="protein sequence ID" value="MBM7279510.1"/>
    <property type="molecule type" value="Genomic_DNA"/>
</dbReference>
<evidence type="ECO:0000256" key="6">
    <source>
        <dbReference type="SAM" id="MobiDB-lite"/>
    </source>
</evidence>
<feature type="transmembrane region" description="Helical" evidence="7">
    <location>
        <begin position="402"/>
        <end position="419"/>
    </location>
</feature>
<evidence type="ECO:0000256" key="2">
    <source>
        <dbReference type="ARBA" id="ARBA00008974"/>
    </source>
</evidence>